<sequence>MQILSRIGLLFFLVTLLSFSIPTFANSSSDYLQNECLKVPTSSFLISLTTTIDAIRQAVPVVSGFTNMFEDFRLKNAINDCLDLLDFSADELSWSASASQNPNGNSSGDLSSDLRSWLSAALANQETCIDGFDGTNGIVKSVVAGSLDQINSLVQELLTMVQPTSNSTESSIRSGSGNGGGSGGGGNGGKSGKKFTNKGQFPAWFKRDDRKLLMVDGVPADVVVAADGTGNFTNIMDAVLASPDYSMTRHVINIKRGLYKEYVEIEKKKWNLVMVGDGMNATIISGDRNHADGWPTFRSATFAVNGRGFIARDITFENTAGPVKEQAVALRSNSDLSVFFRCEIRGYQDSLYPHSLRQFYRECKISGTIDFIFGFATAVFQKCHILARRGLPNQKNTITANGRMELNNTAGFSIQFCNISADSDLLSSINTTSSYLGRPWKLYSRTIIMQSYISDAIRPEGWLEWNTSGFALDTLYYGEYMNFGPGADLSRRVKWPGYHASLNDSVADSYTVANFILGDLWLPSTGVEYTAGLAVLVKTESGQRKYRLQHDSDVRFLLLGQTVVPEVYVDLVEKVARDVRDQPAVPPRRSPIPIRVHVAPSPPPFAMELVPTTQQFRLRPEVPIWDGDNGIWDGNNGIQDTFIADEQERVVDANDSYSLDGDEIHESREVFSNHM</sequence>
<evidence type="ECO:0000313" key="11">
    <source>
        <dbReference type="Proteomes" id="UP001168877"/>
    </source>
</evidence>
<dbReference type="SMART" id="SM00856">
    <property type="entry name" value="PMEI"/>
    <property type="match status" value="1"/>
</dbReference>
<dbReference type="EC" id="3.1.1.11" evidence="7"/>
<evidence type="ECO:0000256" key="8">
    <source>
        <dbReference type="SAM" id="MobiDB-lite"/>
    </source>
</evidence>
<keyword evidence="11" id="KW-1185">Reference proteome</keyword>
<dbReference type="Pfam" id="PF04043">
    <property type="entry name" value="PMEI"/>
    <property type="match status" value="1"/>
</dbReference>
<keyword evidence="5 7" id="KW-0063">Aspartyl esterase</keyword>
<evidence type="ECO:0000256" key="6">
    <source>
        <dbReference type="PROSITE-ProRule" id="PRU10040"/>
    </source>
</evidence>
<dbReference type="CDD" id="cd15799">
    <property type="entry name" value="PMEI-like_4"/>
    <property type="match status" value="1"/>
</dbReference>
<evidence type="ECO:0000256" key="3">
    <source>
        <dbReference type="ARBA" id="ARBA00007786"/>
    </source>
</evidence>
<keyword evidence="4 7" id="KW-0378">Hydrolase</keyword>
<dbReference type="GO" id="GO:0030599">
    <property type="term" value="F:pectinesterase activity"/>
    <property type="evidence" value="ECO:0007669"/>
    <property type="project" value="UniProtKB-UniRule"/>
</dbReference>
<feature type="compositionally biased region" description="Gly residues" evidence="8">
    <location>
        <begin position="176"/>
        <end position="190"/>
    </location>
</feature>
<dbReference type="InterPro" id="IPR006501">
    <property type="entry name" value="Pectinesterase_inhib_dom"/>
</dbReference>
<reference evidence="10" key="2">
    <citation type="submission" date="2023-06" db="EMBL/GenBank/DDBJ databases">
        <authorList>
            <person name="Swenson N.G."/>
            <person name="Wegrzyn J.L."/>
            <person name="Mcevoy S.L."/>
        </authorList>
    </citation>
    <scope>NUCLEOTIDE SEQUENCE</scope>
    <source>
        <strain evidence="10">NS2018</strain>
        <tissue evidence="10">Leaf</tissue>
    </source>
</reference>
<dbReference type="Proteomes" id="UP001168877">
    <property type="component" value="Unassembled WGS sequence"/>
</dbReference>
<keyword evidence="7" id="KW-0732">Signal</keyword>
<feature type="domain" description="Pectinesterase inhibitor" evidence="9">
    <location>
        <begin position="27"/>
        <end position="160"/>
    </location>
</feature>
<gene>
    <name evidence="10" type="ORF">LWI29_014425</name>
</gene>
<evidence type="ECO:0000256" key="5">
    <source>
        <dbReference type="ARBA" id="ARBA00023085"/>
    </source>
</evidence>
<evidence type="ECO:0000256" key="2">
    <source>
        <dbReference type="ARBA" id="ARBA00006027"/>
    </source>
</evidence>
<dbReference type="GO" id="GO:0042545">
    <property type="term" value="P:cell wall modification"/>
    <property type="evidence" value="ECO:0007669"/>
    <property type="project" value="UniProtKB-UniRule"/>
</dbReference>
<dbReference type="InterPro" id="IPR011050">
    <property type="entry name" value="Pectin_lyase_fold/virulence"/>
</dbReference>
<dbReference type="FunFam" id="2.160.20.10:FF:000001">
    <property type="entry name" value="Pectinesterase"/>
    <property type="match status" value="1"/>
</dbReference>
<dbReference type="Pfam" id="PF01095">
    <property type="entry name" value="Pectinesterase"/>
    <property type="match status" value="1"/>
</dbReference>
<comment type="pathway">
    <text evidence="1 7">Glycan metabolism; pectin degradation; 2-dehydro-3-deoxy-D-gluconate from pectin: step 1/5.</text>
</comment>
<organism evidence="10 11">
    <name type="scientific">Acer saccharum</name>
    <name type="common">Sugar maple</name>
    <dbReference type="NCBI Taxonomy" id="4024"/>
    <lineage>
        <taxon>Eukaryota</taxon>
        <taxon>Viridiplantae</taxon>
        <taxon>Streptophyta</taxon>
        <taxon>Embryophyta</taxon>
        <taxon>Tracheophyta</taxon>
        <taxon>Spermatophyta</taxon>
        <taxon>Magnoliopsida</taxon>
        <taxon>eudicotyledons</taxon>
        <taxon>Gunneridae</taxon>
        <taxon>Pentapetalae</taxon>
        <taxon>rosids</taxon>
        <taxon>malvids</taxon>
        <taxon>Sapindales</taxon>
        <taxon>Sapindaceae</taxon>
        <taxon>Hippocastanoideae</taxon>
        <taxon>Acereae</taxon>
        <taxon>Acer</taxon>
    </lineage>
</organism>
<dbReference type="InterPro" id="IPR033131">
    <property type="entry name" value="Pectinesterase_Asp_AS"/>
</dbReference>
<dbReference type="SUPFAM" id="SSF101148">
    <property type="entry name" value="Plant invertase/pectin methylesterase inhibitor"/>
    <property type="match status" value="1"/>
</dbReference>
<name>A0AA39RDD4_ACESA</name>
<dbReference type="AlphaFoldDB" id="A0AA39RDD4"/>
<comment type="catalytic activity">
    <reaction evidence="7">
        <text>[(1-&gt;4)-alpha-D-galacturonosyl methyl ester](n) + n H2O = [(1-&gt;4)-alpha-D-galacturonosyl](n) + n methanol + n H(+)</text>
        <dbReference type="Rhea" id="RHEA:22380"/>
        <dbReference type="Rhea" id="RHEA-COMP:14570"/>
        <dbReference type="Rhea" id="RHEA-COMP:14573"/>
        <dbReference type="ChEBI" id="CHEBI:15377"/>
        <dbReference type="ChEBI" id="CHEBI:15378"/>
        <dbReference type="ChEBI" id="CHEBI:17790"/>
        <dbReference type="ChEBI" id="CHEBI:140522"/>
        <dbReference type="ChEBI" id="CHEBI:140523"/>
        <dbReference type="EC" id="3.1.1.11"/>
    </reaction>
</comment>
<evidence type="ECO:0000259" key="9">
    <source>
        <dbReference type="SMART" id="SM00856"/>
    </source>
</evidence>
<dbReference type="InterPro" id="IPR012334">
    <property type="entry name" value="Pectin_lyas_fold"/>
</dbReference>
<evidence type="ECO:0000256" key="1">
    <source>
        <dbReference type="ARBA" id="ARBA00005184"/>
    </source>
</evidence>
<dbReference type="EMBL" id="JAUESC010000388">
    <property type="protein sequence ID" value="KAK0571339.1"/>
    <property type="molecule type" value="Genomic_DNA"/>
</dbReference>
<dbReference type="SUPFAM" id="SSF51126">
    <property type="entry name" value="Pectin lyase-like"/>
    <property type="match status" value="1"/>
</dbReference>
<dbReference type="Gene3D" id="1.20.140.40">
    <property type="entry name" value="Invertase/pectin methylesterase inhibitor family protein"/>
    <property type="match status" value="1"/>
</dbReference>
<feature type="active site" evidence="6">
    <location>
        <position position="370"/>
    </location>
</feature>
<dbReference type="Gene3D" id="2.160.20.10">
    <property type="entry name" value="Single-stranded right-handed beta-helix, Pectin lyase-like"/>
    <property type="match status" value="1"/>
</dbReference>
<dbReference type="GO" id="GO:0045490">
    <property type="term" value="P:pectin catabolic process"/>
    <property type="evidence" value="ECO:0007669"/>
    <property type="project" value="UniProtKB-UniRule"/>
</dbReference>
<dbReference type="PROSITE" id="PS00503">
    <property type="entry name" value="PECTINESTERASE_2"/>
    <property type="match status" value="1"/>
</dbReference>
<feature type="signal peptide" evidence="7">
    <location>
        <begin position="1"/>
        <end position="25"/>
    </location>
</feature>
<evidence type="ECO:0000256" key="7">
    <source>
        <dbReference type="RuleBase" id="RU000589"/>
    </source>
</evidence>
<dbReference type="InterPro" id="IPR000070">
    <property type="entry name" value="Pectinesterase_cat"/>
</dbReference>
<proteinExistence type="inferred from homology"/>
<feature type="region of interest" description="Disordered" evidence="8">
    <location>
        <begin position="164"/>
        <end position="195"/>
    </location>
</feature>
<reference evidence="10" key="1">
    <citation type="journal article" date="2022" name="Plant J.">
        <title>Strategies of tolerance reflected in two North American maple genomes.</title>
        <authorList>
            <person name="McEvoy S.L."/>
            <person name="Sezen U.U."/>
            <person name="Trouern-Trend A."/>
            <person name="McMahon S.M."/>
            <person name="Schaberg P.G."/>
            <person name="Yang J."/>
            <person name="Wegrzyn J.L."/>
            <person name="Swenson N.G."/>
        </authorList>
    </citation>
    <scope>NUCLEOTIDE SEQUENCE</scope>
    <source>
        <strain evidence="10">NS2018</strain>
    </source>
</reference>
<dbReference type="InterPro" id="IPR035513">
    <property type="entry name" value="Invertase/methylesterase_inhib"/>
</dbReference>
<feature type="compositionally biased region" description="Polar residues" evidence="8">
    <location>
        <begin position="164"/>
        <end position="173"/>
    </location>
</feature>
<evidence type="ECO:0000313" key="10">
    <source>
        <dbReference type="EMBL" id="KAK0571339.1"/>
    </source>
</evidence>
<comment type="similarity">
    <text evidence="2">In the N-terminal section; belongs to the PMEI family.</text>
</comment>
<accession>A0AA39RDD4</accession>
<feature type="chain" id="PRO_5041484246" description="Pectinesterase" evidence="7">
    <location>
        <begin position="26"/>
        <end position="675"/>
    </location>
</feature>
<comment type="caution">
    <text evidence="10">The sequence shown here is derived from an EMBL/GenBank/DDBJ whole genome shotgun (WGS) entry which is preliminary data.</text>
</comment>
<comment type="similarity">
    <text evidence="3">In the C-terminal section; belongs to the pectinesterase family.</text>
</comment>
<protein>
    <recommendedName>
        <fullName evidence="7">Pectinesterase</fullName>
        <ecNumber evidence="7">3.1.1.11</ecNumber>
    </recommendedName>
</protein>
<dbReference type="PANTHER" id="PTHR31707">
    <property type="entry name" value="PECTINESTERASE"/>
    <property type="match status" value="1"/>
</dbReference>
<dbReference type="GO" id="GO:0004857">
    <property type="term" value="F:enzyme inhibitor activity"/>
    <property type="evidence" value="ECO:0007669"/>
    <property type="project" value="InterPro"/>
</dbReference>
<evidence type="ECO:0000256" key="4">
    <source>
        <dbReference type="ARBA" id="ARBA00022801"/>
    </source>
</evidence>